<dbReference type="FunFam" id="3.40.190.290:FF:000001">
    <property type="entry name" value="Transcriptional regulator, LysR family"/>
    <property type="match status" value="1"/>
</dbReference>
<dbReference type="GO" id="GO:0043565">
    <property type="term" value="F:sequence-specific DNA binding"/>
    <property type="evidence" value="ECO:0007669"/>
    <property type="project" value="TreeGrafter"/>
</dbReference>
<dbReference type="Proteomes" id="UP000239263">
    <property type="component" value="Unassembled WGS sequence"/>
</dbReference>
<dbReference type="PANTHER" id="PTHR30537:SF14">
    <property type="entry name" value="TRANSCRIPTIONAL REGULATOR LYSR FAMILY"/>
    <property type="match status" value="1"/>
</dbReference>
<dbReference type="GO" id="GO:0006351">
    <property type="term" value="P:DNA-templated transcription"/>
    <property type="evidence" value="ECO:0007669"/>
    <property type="project" value="TreeGrafter"/>
</dbReference>
<comment type="similarity">
    <text evidence="1">Belongs to the LysR transcriptional regulatory family.</text>
</comment>
<organism evidence="6 7">
    <name type="scientific">Aliivibrio sifiae</name>
    <dbReference type="NCBI Taxonomy" id="566293"/>
    <lineage>
        <taxon>Bacteria</taxon>
        <taxon>Pseudomonadati</taxon>
        <taxon>Pseudomonadota</taxon>
        <taxon>Gammaproteobacteria</taxon>
        <taxon>Vibrionales</taxon>
        <taxon>Vibrionaceae</taxon>
        <taxon>Aliivibrio</taxon>
    </lineage>
</organism>
<proteinExistence type="inferred from homology"/>
<protein>
    <submittedName>
        <fullName evidence="6">LysR family transcriptional regulator</fullName>
    </submittedName>
</protein>
<dbReference type="Gene3D" id="1.10.10.10">
    <property type="entry name" value="Winged helix-like DNA-binding domain superfamily/Winged helix DNA-binding domain"/>
    <property type="match status" value="1"/>
</dbReference>
<dbReference type="AlphaFoldDB" id="A0A2S7XDJ1"/>
<dbReference type="InterPro" id="IPR058163">
    <property type="entry name" value="LysR-type_TF_proteobact-type"/>
</dbReference>
<evidence type="ECO:0000259" key="5">
    <source>
        <dbReference type="PROSITE" id="PS50931"/>
    </source>
</evidence>
<evidence type="ECO:0000256" key="1">
    <source>
        <dbReference type="ARBA" id="ARBA00009437"/>
    </source>
</evidence>
<keyword evidence="3" id="KW-0238">DNA-binding</keyword>
<evidence type="ECO:0000256" key="3">
    <source>
        <dbReference type="ARBA" id="ARBA00023125"/>
    </source>
</evidence>
<dbReference type="InterPro" id="IPR036390">
    <property type="entry name" value="WH_DNA-bd_sf"/>
</dbReference>
<dbReference type="RefSeq" id="WP_105054731.1">
    <property type="nucleotide sequence ID" value="NZ_CAWNRT010000001.1"/>
</dbReference>
<evidence type="ECO:0000313" key="7">
    <source>
        <dbReference type="Proteomes" id="UP000239263"/>
    </source>
</evidence>
<sequence length="314" mass="36103">MLKQAKQMIVFNALTQQKSFTKAAQLLEISRTQVSLQIQLLEERLGVQLVQRTTRSFSLTEAGQSFAVHCANIADEINEAENELLSNMDTLNGKLRVGIAQSFATNHILPYLSELHQRYPQLNIEITLFDHKIDVIAEQLDLWIGVMDSPPEGFVARHLIDCHFVLVASPSYLSKQGIPYHPYDLKKHNCLTYISRERKDNVWGFHKGEEDLQIKVTGNYRIDSADAIRNATISGNGIGYIATYLLSDELRTGKLVQLLPDWELNQSMPLYAIYPRRKFLPKKVHIFMEFVRQHINSDRIDNTLPYRIRDSYSQ</sequence>
<dbReference type="PANTHER" id="PTHR30537">
    <property type="entry name" value="HTH-TYPE TRANSCRIPTIONAL REGULATOR"/>
    <property type="match status" value="1"/>
</dbReference>
<comment type="caution">
    <text evidence="6">The sequence shown here is derived from an EMBL/GenBank/DDBJ whole genome shotgun (WGS) entry which is preliminary data.</text>
</comment>
<dbReference type="InterPro" id="IPR036388">
    <property type="entry name" value="WH-like_DNA-bd_sf"/>
</dbReference>
<name>A0A2S7XDJ1_9GAMM</name>
<dbReference type="Pfam" id="PF03466">
    <property type="entry name" value="LysR_substrate"/>
    <property type="match status" value="1"/>
</dbReference>
<dbReference type="CDD" id="cd08422">
    <property type="entry name" value="PBP2_CrgA_like"/>
    <property type="match status" value="1"/>
</dbReference>
<evidence type="ECO:0000256" key="4">
    <source>
        <dbReference type="ARBA" id="ARBA00023163"/>
    </source>
</evidence>
<dbReference type="PROSITE" id="PS50931">
    <property type="entry name" value="HTH_LYSR"/>
    <property type="match status" value="1"/>
</dbReference>
<accession>A0A2S7XDJ1</accession>
<dbReference type="Pfam" id="PF00126">
    <property type="entry name" value="HTH_1"/>
    <property type="match status" value="1"/>
</dbReference>
<dbReference type="InterPro" id="IPR005119">
    <property type="entry name" value="LysR_subst-bd"/>
</dbReference>
<gene>
    <name evidence="6" type="ORF">BTO22_06200</name>
</gene>
<dbReference type="InterPro" id="IPR000847">
    <property type="entry name" value="LysR_HTH_N"/>
</dbReference>
<dbReference type="SUPFAM" id="SSF46785">
    <property type="entry name" value="Winged helix' DNA-binding domain"/>
    <property type="match status" value="1"/>
</dbReference>
<evidence type="ECO:0000313" key="6">
    <source>
        <dbReference type="EMBL" id="PQJ89202.1"/>
    </source>
</evidence>
<reference evidence="6 7" key="1">
    <citation type="submission" date="2016-12" db="EMBL/GenBank/DDBJ databases">
        <title>Diversity of luminous bacteria.</title>
        <authorList>
            <person name="Yoshizawa S."/>
            <person name="Kogure K."/>
        </authorList>
    </citation>
    <scope>NUCLEOTIDE SEQUENCE [LARGE SCALE GENOMIC DNA]</scope>
    <source>
        <strain evidence="6 7">ATCC 33715</strain>
    </source>
</reference>
<dbReference type="GO" id="GO:0003700">
    <property type="term" value="F:DNA-binding transcription factor activity"/>
    <property type="evidence" value="ECO:0007669"/>
    <property type="project" value="InterPro"/>
</dbReference>
<dbReference type="FunFam" id="1.10.10.10:FF:000001">
    <property type="entry name" value="LysR family transcriptional regulator"/>
    <property type="match status" value="1"/>
</dbReference>
<feature type="domain" description="HTH lysR-type" evidence="5">
    <location>
        <begin position="1"/>
        <end position="60"/>
    </location>
</feature>
<dbReference type="SUPFAM" id="SSF53850">
    <property type="entry name" value="Periplasmic binding protein-like II"/>
    <property type="match status" value="1"/>
</dbReference>
<dbReference type="PRINTS" id="PR00039">
    <property type="entry name" value="HTHLYSR"/>
</dbReference>
<dbReference type="EMBL" id="MSCO01000001">
    <property type="protein sequence ID" value="PQJ89202.1"/>
    <property type="molecule type" value="Genomic_DNA"/>
</dbReference>
<dbReference type="OrthoDB" id="9786526at2"/>
<keyword evidence="4" id="KW-0804">Transcription</keyword>
<dbReference type="Gene3D" id="3.40.190.290">
    <property type="match status" value="1"/>
</dbReference>
<keyword evidence="2" id="KW-0805">Transcription regulation</keyword>
<evidence type="ECO:0000256" key="2">
    <source>
        <dbReference type="ARBA" id="ARBA00023015"/>
    </source>
</evidence>